<feature type="region of interest" description="Disordered" evidence="1">
    <location>
        <begin position="1"/>
        <end position="22"/>
    </location>
</feature>
<feature type="compositionally biased region" description="Polar residues" evidence="1">
    <location>
        <begin position="249"/>
        <end position="260"/>
    </location>
</feature>
<evidence type="ECO:0000313" key="2">
    <source>
        <dbReference type="EMBL" id="ROV89129.1"/>
    </source>
</evidence>
<name>A0A423VE25_CYTCH</name>
<sequence length="260" mass="28651">MSSPNSIRSVSSTSSVQSQISVMSEDSYRYSNNLTEAIDKIFEEQGIFSIRKKVSHGTKKLDPSTAPAENVAFENGSRKMNDDYAAYKAEVAKIPALRKSYQKASKEAFTSCDPVLHQAAINAAKEEATRMAPKRTNPYQAGPPASPRTPSRTRPEHMNKTPRTKGGQFALVTYTMDIKKADVPHMQHAAAAITFLADEAHKHKDGVVSLYDRAEAAIESKVADTEPPTPANLMRMLTDRHKSRPTKACYNTNKQAGLHE</sequence>
<dbReference type="AlphaFoldDB" id="A0A423VE25"/>
<accession>A0A423VE25</accession>
<evidence type="ECO:0000256" key="1">
    <source>
        <dbReference type="SAM" id="MobiDB-lite"/>
    </source>
</evidence>
<dbReference type="Proteomes" id="UP000284375">
    <property type="component" value="Unassembled WGS sequence"/>
</dbReference>
<keyword evidence="3" id="KW-1185">Reference proteome</keyword>
<comment type="caution">
    <text evidence="2">The sequence shown here is derived from an EMBL/GenBank/DDBJ whole genome shotgun (WGS) entry which is preliminary data.</text>
</comment>
<proteinExistence type="predicted"/>
<feature type="region of interest" description="Disordered" evidence="1">
    <location>
        <begin position="241"/>
        <end position="260"/>
    </location>
</feature>
<evidence type="ECO:0000313" key="3">
    <source>
        <dbReference type="Proteomes" id="UP000284375"/>
    </source>
</evidence>
<organism evidence="2 3">
    <name type="scientific">Cytospora chrysosperma</name>
    <name type="common">Cytospora canker fungus</name>
    <name type="synonym">Sphaeria chrysosperma</name>
    <dbReference type="NCBI Taxonomy" id="252740"/>
    <lineage>
        <taxon>Eukaryota</taxon>
        <taxon>Fungi</taxon>
        <taxon>Dikarya</taxon>
        <taxon>Ascomycota</taxon>
        <taxon>Pezizomycotina</taxon>
        <taxon>Sordariomycetes</taxon>
        <taxon>Sordariomycetidae</taxon>
        <taxon>Diaporthales</taxon>
        <taxon>Cytosporaceae</taxon>
        <taxon>Cytospora</taxon>
    </lineage>
</organism>
<feature type="region of interest" description="Disordered" evidence="1">
    <location>
        <begin position="127"/>
        <end position="164"/>
    </location>
</feature>
<dbReference type="OrthoDB" id="5223347at2759"/>
<dbReference type="EMBL" id="LJZO01000060">
    <property type="protein sequence ID" value="ROV89129.1"/>
    <property type="molecule type" value="Genomic_DNA"/>
</dbReference>
<gene>
    <name evidence="2" type="ORF">VSDG_08855</name>
</gene>
<reference evidence="2 3" key="1">
    <citation type="submission" date="2015-09" db="EMBL/GenBank/DDBJ databases">
        <title>Host preference determinants of Valsa canker pathogens revealed by comparative genomics.</title>
        <authorList>
            <person name="Yin Z."/>
            <person name="Huang L."/>
        </authorList>
    </citation>
    <scope>NUCLEOTIDE SEQUENCE [LARGE SCALE GENOMIC DNA]</scope>
    <source>
        <strain evidence="2 3">YSFL</strain>
    </source>
</reference>
<protein>
    <submittedName>
        <fullName evidence="2">Uncharacterized protein</fullName>
    </submittedName>
</protein>